<dbReference type="InParanoid" id="G2Y8J5"/>
<dbReference type="Proteomes" id="UP000008177">
    <property type="component" value="Unplaced contigs"/>
</dbReference>
<dbReference type="EMBL" id="FQ790299">
    <property type="protein sequence ID" value="CCD48902.1"/>
    <property type="molecule type" value="Genomic_DNA"/>
</dbReference>
<sequence>MKSSTHTSNIACIGRMAGALFNPGEMGAVAGWSEAQPDARDKKTWRATLGNCGIINE</sequence>
<evidence type="ECO:0000313" key="2">
    <source>
        <dbReference type="Proteomes" id="UP000008177"/>
    </source>
</evidence>
<dbReference type="HOGENOM" id="CLU_2996287_0_0_1"/>
<dbReference type="AlphaFoldDB" id="G2Y8J5"/>
<accession>G2Y8J5</accession>
<name>G2Y8J5_BOTF4</name>
<protein>
    <submittedName>
        <fullName evidence="1">Uncharacterized protein</fullName>
    </submittedName>
</protein>
<reference evidence="2" key="1">
    <citation type="journal article" date="2011" name="PLoS Genet.">
        <title>Genomic analysis of the necrotrophic fungal pathogens Sclerotinia sclerotiorum and Botrytis cinerea.</title>
        <authorList>
            <person name="Amselem J."/>
            <person name="Cuomo C.A."/>
            <person name="van Kan J.A."/>
            <person name="Viaud M."/>
            <person name="Benito E.P."/>
            <person name="Couloux A."/>
            <person name="Coutinho P.M."/>
            <person name="de Vries R.P."/>
            <person name="Dyer P.S."/>
            <person name="Fillinger S."/>
            <person name="Fournier E."/>
            <person name="Gout L."/>
            <person name="Hahn M."/>
            <person name="Kohn L."/>
            <person name="Lapalu N."/>
            <person name="Plummer K.M."/>
            <person name="Pradier J.M."/>
            <person name="Quevillon E."/>
            <person name="Sharon A."/>
            <person name="Simon A."/>
            <person name="ten Have A."/>
            <person name="Tudzynski B."/>
            <person name="Tudzynski P."/>
            <person name="Wincker P."/>
            <person name="Andrew M."/>
            <person name="Anthouard V."/>
            <person name="Beever R.E."/>
            <person name="Beffa R."/>
            <person name="Benoit I."/>
            <person name="Bouzid O."/>
            <person name="Brault B."/>
            <person name="Chen Z."/>
            <person name="Choquer M."/>
            <person name="Collemare J."/>
            <person name="Cotton P."/>
            <person name="Danchin E.G."/>
            <person name="Da Silva C."/>
            <person name="Gautier A."/>
            <person name="Giraud C."/>
            <person name="Giraud T."/>
            <person name="Gonzalez C."/>
            <person name="Grossetete S."/>
            <person name="Guldener U."/>
            <person name="Henrissat B."/>
            <person name="Howlett B.J."/>
            <person name="Kodira C."/>
            <person name="Kretschmer M."/>
            <person name="Lappartient A."/>
            <person name="Leroch M."/>
            <person name="Levis C."/>
            <person name="Mauceli E."/>
            <person name="Neuveglise C."/>
            <person name="Oeser B."/>
            <person name="Pearson M."/>
            <person name="Poulain J."/>
            <person name="Poussereau N."/>
            <person name="Quesneville H."/>
            <person name="Rascle C."/>
            <person name="Schumacher J."/>
            <person name="Segurens B."/>
            <person name="Sexton A."/>
            <person name="Silva E."/>
            <person name="Sirven C."/>
            <person name="Soanes D.M."/>
            <person name="Talbot N.J."/>
            <person name="Templeton M."/>
            <person name="Yandava C."/>
            <person name="Yarden O."/>
            <person name="Zeng Q."/>
            <person name="Rollins J.A."/>
            <person name="Lebrun M.H."/>
            <person name="Dickman M."/>
        </authorList>
    </citation>
    <scope>NUCLEOTIDE SEQUENCE [LARGE SCALE GENOMIC DNA]</scope>
    <source>
        <strain evidence="2">T4</strain>
    </source>
</reference>
<proteinExistence type="predicted"/>
<gene>
    <name evidence="1" type="ORF">BofuT4_uP105600.1</name>
</gene>
<organism evidence="1 2">
    <name type="scientific">Botryotinia fuckeliana (strain T4)</name>
    <name type="common">Noble rot fungus</name>
    <name type="synonym">Botrytis cinerea</name>
    <dbReference type="NCBI Taxonomy" id="999810"/>
    <lineage>
        <taxon>Eukaryota</taxon>
        <taxon>Fungi</taxon>
        <taxon>Dikarya</taxon>
        <taxon>Ascomycota</taxon>
        <taxon>Pezizomycotina</taxon>
        <taxon>Leotiomycetes</taxon>
        <taxon>Helotiales</taxon>
        <taxon>Sclerotiniaceae</taxon>
        <taxon>Botrytis</taxon>
    </lineage>
</organism>
<evidence type="ECO:0000313" key="1">
    <source>
        <dbReference type="EMBL" id="CCD48902.1"/>
    </source>
</evidence>